<name>A0A855WT07_9BACT</name>
<evidence type="ECO:0000259" key="4">
    <source>
        <dbReference type="Pfam" id="PF01515"/>
    </source>
</evidence>
<dbReference type="InterPro" id="IPR050500">
    <property type="entry name" value="Phos_Acetyltrans/Butyryltrans"/>
</dbReference>
<dbReference type="PIRSF" id="PIRSF000428">
    <property type="entry name" value="P_Ac_trans"/>
    <property type="match status" value="1"/>
</dbReference>
<protein>
    <submittedName>
        <fullName evidence="5">Phosphate butyryltransferase</fullName>
    </submittedName>
</protein>
<dbReference type="InterPro" id="IPR002505">
    <property type="entry name" value="PTA_PTB"/>
</dbReference>
<dbReference type="AlphaFoldDB" id="A0A855WT07"/>
<accession>A0A855WT07</accession>
<evidence type="ECO:0000313" key="6">
    <source>
        <dbReference type="Proteomes" id="UP000250918"/>
    </source>
</evidence>
<dbReference type="Proteomes" id="UP000250918">
    <property type="component" value="Unassembled WGS sequence"/>
</dbReference>
<sequence length="313" mass="33264">MSNLPEITIPAVNSYTHIFERAKTKTASRPVRAALIGPIDPDMLGAFARAVADRLIEPTIIGDRKALEQALAEHNFKLTPAHMVDVADTESAVRRVVEMAANKEIDLIIKGRVVTADLLSLLFAADANYLKADKTVSHVAVIKPEKYPKLLLVTDAGVTIEPDLKAKLSLIQNLLGVAKAVGIDNPRLAILAAVEVVYPTMPVTMEAAIISKMAERGQIKGAYIDGPLSFDVSVDMFAAHSKGVKTSQVAGQADAMLAPNLETANGIYKAMTLFGRCEMGGVIVGGRVPVAVASRSDSPQGKYNSILLGVLTA</sequence>
<dbReference type="Pfam" id="PF01515">
    <property type="entry name" value="PTA_PTB"/>
    <property type="match status" value="1"/>
</dbReference>
<dbReference type="InterPro" id="IPR012147">
    <property type="entry name" value="P_Ac_Bu_trans"/>
</dbReference>
<reference evidence="5 6" key="1">
    <citation type="journal article" date="2018" name="ISME J.">
        <title>A methanotrophic archaeon couples anaerobic oxidation of methane to Fe(III) reduction.</title>
        <authorList>
            <person name="Cai C."/>
            <person name="Leu A.O."/>
            <person name="Xie G.J."/>
            <person name="Guo J."/>
            <person name="Feng Y."/>
            <person name="Zhao J.X."/>
            <person name="Tyson G.W."/>
            <person name="Yuan Z."/>
            <person name="Hu S."/>
        </authorList>
    </citation>
    <scope>NUCLEOTIDE SEQUENCE [LARGE SCALE GENOMIC DNA]</scope>
    <source>
        <strain evidence="5">FeB_12</strain>
    </source>
</reference>
<dbReference type="PANTHER" id="PTHR43356">
    <property type="entry name" value="PHOSPHATE ACETYLTRANSFERASE"/>
    <property type="match status" value="1"/>
</dbReference>
<dbReference type="PANTHER" id="PTHR43356:SF2">
    <property type="entry name" value="PHOSPHATE ACETYLTRANSFERASE"/>
    <property type="match status" value="1"/>
</dbReference>
<dbReference type="Gene3D" id="3.40.718.10">
    <property type="entry name" value="Isopropylmalate Dehydrogenase"/>
    <property type="match status" value="1"/>
</dbReference>
<dbReference type="SUPFAM" id="SSF53659">
    <property type="entry name" value="Isocitrate/Isopropylmalate dehydrogenase-like"/>
    <property type="match status" value="1"/>
</dbReference>
<proteinExistence type="inferred from homology"/>
<evidence type="ECO:0000256" key="2">
    <source>
        <dbReference type="ARBA" id="ARBA00022679"/>
    </source>
</evidence>
<evidence type="ECO:0000256" key="1">
    <source>
        <dbReference type="ARBA" id="ARBA00005656"/>
    </source>
</evidence>
<keyword evidence="3" id="KW-0012">Acyltransferase</keyword>
<feature type="domain" description="Phosphate acetyl/butaryl transferase" evidence="4">
    <location>
        <begin position="97"/>
        <end position="308"/>
    </location>
</feature>
<evidence type="ECO:0000256" key="3">
    <source>
        <dbReference type="ARBA" id="ARBA00023315"/>
    </source>
</evidence>
<comment type="similarity">
    <text evidence="1">Belongs to the phosphate acetyltransferase and butyryltransferase family.</text>
</comment>
<comment type="caution">
    <text evidence="5">The sequence shown here is derived from an EMBL/GenBank/DDBJ whole genome shotgun (WGS) entry which is preliminary data.</text>
</comment>
<keyword evidence="2 5" id="KW-0808">Transferase</keyword>
<evidence type="ECO:0000313" key="5">
    <source>
        <dbReference type="EMBL" id="PWB67678.1"/>
    </source>
</evidence>
<dbReference type="GO" id="GO:0016746">
    <property type="term" value="F:acyltransferase activity"/>
    <property type="evidence" value="ECO:0007669"/>
    <property type="project" value="UniProtKB-KW"/>
</dbReference>
<dbReference type="EMBL" id="PQAP01000235">
    <property type="protein sequence ID" value="PWB67678.1"/>
    <property type="molecule type" value="Genomic_DNA"/>
</dbReference>
<gene>
    <name evidence="5" type="ORF">C3F09_13100</name>
</gene>
<organism evidence="5 6">
    <name type="scientific">candidate division GN15 bacterium</name>
    <dbReference type="NCBI Taxonomy" id="2072418"/>
    <lineage>
        <taxon>Bacteria</taxon>
        <taxon>candidate division GN15</taxon>
    </lineage>
</organism>